<keyword evidence="13 20" id="KW-1015">Disulfide bond</keyword>
<evidence type="ECO:0000256" key="20">
    <source>
        <dbReference type="PIRSR" id="PIRSR600720-3"/>
    </source>
</evidence>
<keyword evidence="15" id="KW-0456">Lyase</keyword>
<evidence type="ECO:0000256" key="5">
    <source>
        <dbReference type="ARBA" id="ARBA00010676"/>
    </source>
</evidence>
<dbReference type="GO" id="GO:0005507">
    <property type="term" value="F:copper ion binding"/>
    <property type="evidence" value="ECO:0007669"/>
    <property type="project" value="InterPro"/>
</dbReference>
<feature type="compositionally biased region" description="Polar residues" evidence="22">
    <location>
        <begin position="854"/>
        <end position="891"/>
    </location>
</feature>
<keyword evidence="16" id="KW-0511">Multifunctional enzyme</keyword>
<dbReference type="InterPro" id="IPR024548">
    <property type="entry name" value="Cu2_monoox_C"/>
</dbReference>
<feature type="binding site" evidence="19">
    <location>
        <position position="540"/>
    </location>
    <ligand>
        <name>Ca(2+)</name>
        <dbReference type="ChEBI" id="CHEBI:29108"/>
        <note>structural</note>
    </ligand>
</feature>
<feature type="binding site" evidence="19">
    <location>
        <position position="748"/>
    </location>
    <ligand>
        <name>Zn(2+)</name>
        <dbReference type="ChEBI" id="CHEBI:29105"/>
        <note>catalytic</note>
    </ligand>
</feature>
<dbReference type="SUPFAM" id="SSF101898">
    <property type="entry name" value="NHL repeat"/>
    <property type="match status" value="1"/>
</dbReference>
<dbReference type="SUPFAM" id="SSF49742">
    <property type="entry name" value="PHM/PNGase F"/>
    <property type="match status" value="2"/>
</dbReference>
<evidence type="ECO:0000256" key="16">
    <source>
        <dbReference type="ARBA" id="ARBA00023268"/>
    </source>
</evidence>
<feature type="region of interest" description="Disordered" evidence="22">
    <location>
        <begin position="321"/>
        <end position="367"/>
    </location>
</feature>
<keyword evidence="12" id="KW-0503">Monooxygenase</keyword>
<evidence type="ECO:0000256" key="12">
    <source>
        <dbReference type="ARBA" id="ARBA00023033"/>
    </source>
</evidence>
<evidence type="ECO:0000256" key="17">
    <source>
        <dbReference type="ARBA" id="ARBA00048431"/>
    </source>
</evidence>
<name>A0A3M6U5F2_POCDA</name>
<feature type="binding site" evidence="19">
    <location>
        <position position="222"/>
    </location>
    <ligand>
        <name>Cu(2+)</name>
        <dbReference type="ChEBI" id="CHEBI:29036"/>
        <label>1</label>
        <note>catalytic</note>
    </ligand>
</feature>
<dbReference type="InterPro" id="IPR014784">
    <property type="entry name" value="Cu2_ascorb_mOase-like_C"/>
</dbReference>
<dbReference type="Pfam" id="PF03712">
    <property type="entry name" value="Cu2_monoox_C"/>
    <property type="match status" value="1"/>
</dbReference>
<feature type="binding site" evidence="19">
    <location>
        <position position="149"/>
    </location>
    <ligand>
        <name>Cu(2+)</name>
        <dbReference type="ChEBI" id="CHEBI:29036"/>
        <label>1</label>
        <note>catalytic</note>
    </ligand>
</feature>
<feature type="compositionally biased region" description="Polar residues" evidence="22">
    <location>
        <begin position="349"/>
        <end position="362"/>
    </location>
</feature>
<evidence type="ECO:0000256" key="4">
    <source>
        <dbReference type="ARBA" id="ARBA00010263"/>
    </source>
</evidence>
<evidence type="ECO:0000256" key="21">
    <source>
        <dbReference type="PROSITE-ProRule" id="PRU00504"/>
    </source>
</evidence>
<feature type="binding site" evidence="18">
    <location>
        <position position="661"/>
    </location>
    <ligand>
        <name>a protein</name>
        <dbReference type="ChEBI" id="CHEBI:16541"/>
    </ligand>
    <ligandPart>
        <name>C-terminal Xaa-(2S)-2-hydroxyglycine residue</name>
        <dbReference type="ChEBI" id="CHEBI:142768"/>
    </ligandPart>
</feature>
<keyword evidence="23" id="KW-1133">Transmembrane helix</keyword>
<dbReference type="Gene3D" id="2.120.10.30">
    <property type="entry name" value="TolB, C-terminal domain"/>
    <property type="match status" value="1"/>
</dbReference>
<dbReference type="InterPro" id="IPR000720">
    <property type="entry name" value="PHM/PAL"/>
</dbReference>
<feature type="compositionally biased region" description="Polar residues" evidence="22">
    <location>
        <begin position="779"/>
        <end position="790"/>
    </location>
</feature>
<feature type="chain" id="PRO_5018206482" description="Peptidylglycine monooxygenase" evidence="24">
    <location>
        <begin position="25"/>
        <end position="986"/>
    </location>
</feature>
<feature type="repeat" description="NHL" evidence="21">
    <location>
        <begin position="579"/>
        <end position="618"/>
    </location>
</feature>
<evidence type="ECO:0000256" key="1">
    <source>
        <dbReference type="ARBA" id="ARBA00000686"/>
    </source>
</evidence>
<keyword evidence="11 19" id="KW-0186">Copper</keyword>
<evidence type="ECO:0000256" key="9">
    <source>
        <dbReference type="ARBA" id="ARBA00022737"/>
    </source>
</evidence>
<comment type="cofactor">
    <cofactor evidence="19">
        <name>Cu(2+)</name>
        <dbReference type="ChEBI" id="CHEBI:29036"/>
    </cofactor>
    <text evidence="19">Binds 2 Cu(2+) ions per subunit.</text>
</comment>
<feature type="domain" description="Copper type II ascorbate-dependent monooxygenase N-terminal" evidence="25">
    <location>
        <begin position="47"/>
        <end position="153"/>
    </location>
</feature>
<comment type="subcellular location">
    <subcellularLocation>
        <location evidence="2">Secreted</location>
    </subcellularLocation>
</comment>
<dbReference type="Proteomes" id="UP000275408">
    <property type="component" value="Unassembled WGS sequence"/>
</dbReference>
<evidence type="ECO:0000256" key="10">
    <source>
        <dbReference type="ARBA" id="ARBA00023002"/>
    </source>
</evidence>
<keyword evidence="10" id="KW-0560">Oxidoreductase</keyword>
<feature type="disulfide bond" evidence="20">
    <location>
        <begin position="588"/>
        <end position="608"/>
    </location>
</feature>
<evidence type="ECO:0000256" key="2">
    <source>
        <dbReference type="ARBA" id="ARBA00004613"/>
    </source>
</evidence>
<comment type="catalytic activity">
    <reaction evidence="17">
        <text>a [peptide]-C-terminal glycine + 2 L-ascorbate + O2 = a [peptide]-C-terminal (2S)-2-hydroxyglycine + 2 monodehydro-L-ascorbate radical + H2O</text>
        <dbReference type="Rhea" id="RHEA:21452"/>
        <dbReference type="Rhea" id="RHEA-COMP:13486"/>
        <dbReference type="Rhea" id="RHEA-COMP:15321"/>
        <dbReference type="ChEBI" id="CHEBI:15377"/>
        <dbReference type="ChEBI" id="CHEBI:15379"/>
        <dbReference type="ChEBI" id="CHEBI:38290"/>
        <dbReference type="ChEBI" id="CHEBI:59513"/>
        <dbReference type="ChEBI" id="CHEBI:137000"/>
        <dbReference type="ChEBI" id="CHEBI:142768"/>
        <dbReference type="EC" id="1.14.17.3"/>
    </reaction>
</comment>
<evidence type="ECO:0000256" key="7">
    <source>
        <dbReference type="ARBA" id="ARBA00022723"/>
    </source>
</evidence>
<dbReference type="GO" id="GO:0004598">
    <property type="term" value="F:peptidylamidoglycolate lyase activity"/>
    <property type="evidence" value="ECO:0007669"/>
    <property type="project" value="UniProtKB-EC"/>
</dbReference>
<evidence type="ECO:0000256" key="24">
    <source>
        <dbReference type="SAM" id="SignalP"/>
    </source>
</evidence>
<evidence type="ECO:0000256" key="14">
    <source>
        <dbReference type="ARBA" id="ARBA00023180"/>
    </source>
</evidence>
<organism evidence="27 28">
    <name type="scientific">Pocillopora damicornis</name>
    <name type="common">Cauliflower coral</name>
    <name type="synonym">Millepora damicornis</name>
    <dbReference type="NCBI Taxonomy" id="46731"/>
    <lineage>
        <taxon>Eukaryota</taxon>
        <taxon>Metazoa</taxon>
        <taxon>Cnidaria</taxon>
        <taxon>Anthozoa</taxon>
        <taxon>Hexacorallia</taxon>
        <taxon>Scleractinia</taxon>
        <taxon>Astrocoeniina</taxon>
        <taxon>Pocilloporidae</taxon>
        <taxon>Pocillopora</taxon>
    </lineage>
</organism>
<dbReference type="OMA" id="HEDNTWI"/>
<feature type="region of interest" description="Disordered" evidence="22">
    <location>
        <begin position="775"/>
        <end position="891"/>
    </location>
</feature>
<dbReference type="AlphaFoldDB" id="A0A3M6U5F2"/>
<feature type="compositionally biased region" description="Basic and acidic residues" evidence="22">
    <location>
        <begin position="837"/>
        <end position="849"/>
    </location>
</feature>
<sequence>MACFHKSKILAILYSVVCLNEVLCSNEVKTVSEGSVKYEGTINIKMPGTRPLKKDTYLCTALQLPPLKQYIVRLEPNATQQTAHHMLLYGCRSPGAQLSSWNCQRGPCNGEQNILYAWAKDAPSRNLPKDVGIGVGGDSGIKYLVLQVHYASATPFKGGAKDFSGFTLHTSQHQLPYEAGIYLLWAGRGSIPPETSGMHVDVGCTYNEPEPMFAFAFRTHAHKLAKVITGYRIRNGVWTLLGKGNPQAPQAFYPMESTIEIKEGDMLAARCTYDSKGHDIQRVIHMGPSGDDEMCNFYIMYYSSAGRLKYSGGDCGQQNHPNVFKNFPPDSDTPLTGSKDLKDRESSVPMISTSAERNTTEQTPEKETALVPVSLKVSTDSPTHGKSQGFDISDLGSAKEELPSAKAEVQVGTKPPQEPSAFEKSQSVIPVTTSTPVLPVTQSTDEKELRVVLDWPSFTAMETSKLGEVTGVSLDSTGQVVVFHRGSRTWNKNTFDSSHVFQNADIEGTIKEHTVWIIDSLTGKIRGFWGKDMFFLPHGLTVDHEDNLWLTDVGSHQVFKFSPLGRSTKLMLSLGDKLVPGSDRSRFCQPTSVAVDRNGEFFVADGYCNSRILKFSADGKLLSSWGERSLSGPGLPALGSLLIPHSLSLDQSSHTLYVADRENGRVQSISSISGTFVDEIILPEFGGKVFAVDYSVSKQGGVLHVVSGRSQIKGVQNVPVQGFTIRVADKVILQTWPSDEEQALVYPHDVASSVDGSDVYVVEISPSRILKLSSKRQVDSFSNKTSTTPLNIEPAKTGDRVVSQGSHSIPGKSIDEFNPQQGESENTSPKGKSTHRASADPDQLKKYGKDPSLPSVSSTGTIGQSSPNPTETVTVKNNSASGPQDDTSSSDSNVDITAGIIPALIILSVLAVPIVFLLLISITLRVRAYRRDKRNQMSDFHGGRKDFSVGRTRGWWSYMNCFDRQKYKFNRVTLQDFYSDSDSDGV</sequence>
<keyword evidence="19" id="KW-0106">Calcium</keyword>
<evidence type="ECO:0000313" key="28">
    <source>
        <dbReference type="Proteomes" id="UP000275408"/>
    </source>
</evidence>
<comment type="catalytic activity">
    <reaction evidence="1">
        <text>a [peptide]-C-terminal (2S)-2-hydroxyglycine = a [peptide]-C-terminal amide + glyoxylate</text>
        <dbReference type="Rhea" id="RHEA:20924"/>
        <dbReference type="Rhea" id="RHEA-COMP:13485"/>
        <dbReference type="Rhea" id="RHEA-COMP:15321"/>
        <dbReference type="ChEBI" id="CHEBI:36655"/>
        <dbReference type="ChEBI" id="CHEBI:137001"/>
        <dbReference type="ChEBI" id="CHEBI:142768"/>
        <dbReference type="EC" id="4.3.2.5"/>
    </reaction>
</comment>
<dbReference type="CDD" id="cd14958">
    <property type="entry name" value="NHL_PAL_like"/>
    <property type="match status" value="1"/>
</dbReference>
<evidence type="ECO:0000256" key="15">
    <source>
        <dbReference type="ARBA" id="ARBA00023239"/>
    </source>
</evidence>
<evidence type="ECO:0000256" key="19">
    <source>
        <dbReference type="PIRSR" id="PIRSR600720-2"/>
    </source>
</evidence>
<feature type="binding site" evidence="19">
    <location>
        <position position="645"/>
    </location>
    <ligand>
        <name>Zn(2+)</name>
        <dbReference type="ChEBI" id="CHEBI:29105"/>
        <note>catalytic</note>
    </ligand>
</feature>
<keyword evidence="23" id="KW-0812">Transmembrane</keyword>
<dbReference type="InterPro" id="IPR011042">
    <property type="entry name" value="6-blade_b-propeller_TolB-like"/>
</dbReference>
<keyword evidence="8 24" id="KW-0732">Signal</keyword>
<evidence type="ECO:0000256" key="3">
    <source>
        <dbReference type="ARBA" id="ARBA00006026"/>
    </source>
</evidence>
<dbReference type="Pfam" id="PF01436">
    <property type="entry name" value="NHL"/>
    <property type="match status" value="1"/>
</dbReference>
<keyword evidence="6" id="KW-0964">Secreted</keyword>
<dbReference type="InterPro" id="IPR000323">
    <property type="entry name" value="Cu2_ascorb_mOase_N"/>
</dbReference>
<feature type="binding site" evidence="19">
    <location>
        <position position="294"/>
    </location>
    <ligand>
        <name>Cu(2+)</name>
        <dbReference type="ChEBI" id="CHEBI:29036"/>
        <label>1</label>
        <note>catalytic</note>
    </ligand>
</feature>
<evidence type="ECO:0000313" key="27">
    <source>
        <dbReference type="EMBL" id="RMX48922.1"/>
    </source>
</evidence>
<dbReference type="GO" id="GO:0006518">
    <property type="term" value="P:peptide metabolic process"/>
    <property type="evidence" value="ECO:0007669"/>
    <property type="project" value="InterPro"/>
</dbReference>
<evidence type="ECO:0000256" key="23">
    <source>
        <dbReference type="SAM" id="Phobius"/>
    </source>
</evidence>
<protein>
    <recommendedName>
        <fullName evidence="29">Peptidylglycine monooxygenase</fullName>
    </recommendedName>
</protein>
<feature type="disulfide bond" evidence="20">
    <location>
        <begin position="59"/>
        <end position="103"/>
    </location>
</feature>
<dbReference type="GO" id="GO:0016020">
    <property type="term" value="C:membrane"/>
    <property type="evidence" value="ECO:0007669"/>
    <property type="project" value="InterPro"/>
</dbReference>
<keyword evidence="7 19" id="KW-0479">Metal-binding</keyword>
<dbReference type="Gene3D" id="2.60.120.230">
    <property type="match status" value="1"/>
</dbReference>
<feature type="transmembrane region" description="Helical" evidence="23">
    <location>
        <begin position="900"/>
        <end position="924"/>
    </location>
</feature>
<comment type="similarity">
    <text evidence="3">In the C-terminal section; belongs to the peptidyl-alpha-hydroxyglycine alpha-amidating lyase family.</text>
</comment>
<dbReference type="OrthoDB" id="10018185at2759"/>
<feature type="binding site" evidence="19">
    <location>
        <position position="749"/>
    </location>
    <ligand>
        <name>Ca(2+)</name>
        <dbReference type="ChEBI" id="CHEBI:29108"/>
        <note>structural</note>
    </ligand>
</feature>
<accession>A0A3M6U5F2</accession>
<dbReference type="InterPro" id="IPR036939">
    <property type="entry name" value="Cu2_ascorb_mOase_N_sf"/>
</dbReference>
<evidence type="ECO:0000256" key="13">
    <source>
        <dbReference type="ARBA" id="ARBA00023157"/>
    </source>
</evidence>
<keyword evidence="9" id="KW-0677">Repeat</keyword>
<comment type="similarity">
    <text evidence="4">In the N-terminal section; belongs to the copper type II ascorbate-dependent monooxygenase family.</text>
</comment>
<dbReference type="Gene3D" id="2.60.120.310">
    <property type="entry name" value="Copper type II, ascorbate-dependent monooxygenase, N-terminal domain"/>
    <property type="match status" value="1"/>
</dbReference>
<proteinExistence type="inferred from homology"/>
<keyword evidence="28" id="KW-1185">Reference proteome</keyword>
<feature type="binding site" evidence="19">
    <location>
        <position position="220"/>
    </location>
    <ligand>
        <name>Cu(2+)</name>
        <dbReference type="ChEBI" id="CHEBI:29036"/>
        <label>1</label>
        <note>catalytic</note>
    </ligand>
</feature>
<feature type="domain" description="Copper type II ascorbate-dependent monooxygenase C-terminal" evidence="26">
    <location>
        <begin position="177"/>
        <end position="326"/>
    </location>
</feature>
<dbReference type="PROSITE" id="PS51125">
    <property type="entry name" value="NHL"/>
    <property type="match status" value="1"/>
</dbReference>
<feature type="disulfide bond" evidence="20">
    <location>
        <begin position="204"/>
        <end position="315"/>
    </location>
</feature>
<evidence type="ECO:0000256" key="6">
    <source>
        <dbReference type="ARBA" id="ARBA00022525"/>
    </source>
</evidence>
<dbReference type="Pfam" id="PF01082">
    <property type="entry name" value="Cu2_monooxygen"/>
    <property type="match status" value="1"/>
</dbReference>
<evidence type="ECO:0000256" key="18">
    <source>
        <dbReference type="PIRSR" id="PIRSR600720-1"/>
    </source>
</evidence>
<reference evidence="27 28" key="1">
    <citation type="journal article" date="2018" name="Sci. Rep.">
        <title>Comparative analysis of the Pocillopora damicornis genome highlights role of immune system in coral evolution.</title>
        <authorList>
            <person name="Cunning R."/>
            <person name="Bay R.A."/>
            <person name="Gillette P."/>
            <person name="Baker A.C."/>
            <person name="Traylor-Knowles N."/>
        </authorList>
    </citation>
    <scope>NUCLEOTIDE SEQUENCE [LARGE SCALE GENOMIC DNA]</scope>
    <source>
        <strain evidence="27">RSMAS</strain>
        <tissue evidence="27">Whole animal</tissue>
    </source>
</reference>
<evidence type="ECO:0000256" key="22">
    <source>
        <dbReference type="SAM" id="MobiDB-lite"/>
    </source>
</evidence>
<dbReference type="GO" id="GO:0005576">
    <property type="term" value="C:extracellular region"/>
    <property type="evidence" value="ECO:0007669"/>
    <property type="project" value="UniProtKB-SubCell"/>
</dbReference>
<dbReference type="GO" id="GO:0004504">
    <property type="term" value="F:peptidylglycine monooxygenase activity"/>
    <property type="evidence" value="ECO:0007669"/>
    <property type="project" value="UniProtKB-EC"/>
</dbReference>
<dbReference type="PANTHER" id="PTHR10680">
    <property type="entry name" value="PEPTIDYL-GLYCINE ALPHA-AMIDATING MONOOXYGENASE"/>
    <property type="match status" value="1"/>
</dbReference>
<gene>
    <name evidence="27" type="ORF">pdam_00008324</name>
</gene>
<dbReference type="PANTHER" id="PTHR10680:SF14">
    <property type="entry name" value="PEPTIDYL-GLYCINE ALPHA-AMIDATING MONOOXYGENASE"/>
    <property type="match status" value="1"/>
</dbReference>
<feature type="binding site" evidence="18">
    <location>
        <position position="485"/>
    </location>
    <ligand>
        <name>a protein</name>
        <dbReference type="ChEBI" id="CHEBI:16541"/>
    </ligand>
    <ligandPart>
        <name>C-terminal Xaa-(2S)-2-hydroxyglycine residue</name>
        <dbReference type="ChEBI" id="CHEBI:142768"/>
    </ligandPart>
</feature>
<evidence type="ECO:0000256" key="8">
    <source>
        <dbReference type="ARBA" id="ARBA00022729"/>
    </source>
</evidence>
<keyword evidence="19" id="KW-0862">Zinc</keyword>
<keyword evidence="14" id="KW-0325">Glycoprotein</keyword>
<dbReference type="InterPro" id="IPR001258">
    <property type="entry name" value="NHL_repeat"/>
</dbReference>
<feature type="signal peptide" evidence="24">
    <location>
        <begin position="1"/>
        <end position="24"/>
    </location>
</feature>
<comment type="cofactor">
    <cofactor evidence="19">
        <name>Zn(2+)</name>
        <dbReference type="ChEBI" id="CHEBI:29105"/>
    </cofactor>
    <text evidence="19">Binds one Zn(2+) ion per subunit.</text>
</comment>
<dbReference type="PRINTS" id="PR00790">
    <property type="entry name" value="PAMONOXGNASE"/>
</dbReference>
<evidence type="ECO:0000259" key="25">
    <source>
        <dbReference type="Pfam" id="PF01082"/>
    </source>
</evidence>
<feature type="binding site" evidence="19">
    <location>
        <position position="472"/>
    </location>
    <ligand>
        <name>Ca(2+)</name>
        <dbReference type="ChEBI" id="CHEBI:29108"/>
        <note>structural</note>
    </ligand>
</feature>
<feature type="binding site" evidence="19">
    <location>
        <position position="538"/>
    </location>
    <ligand>
        <name>Zn(2+)</name>
        <dbReference type="ChEBI" id="CHEBI:29105"/>
        <note>catalytic</note>
    </ligand>
</feature>
<feature type="disulfide bond" evidence="20">
    <location>
        <begin position="271"/>
        <end position="295"/>
    </location>
</feature>
<evidence type="ECO:0008006" key="29">
    <source>
        <dbReference type="Google" id="ProtNLM"/>
    </source>
</evidence>
<feature type="disulfide bond" evidence="20">
    <location>
        <begin position="91"/>
        <end position="108"/>
    </location>
</feature>
<dbReference type="InterPro" id="IPR008977">
    <property type="entry name" value="PHM/PNGase_F_dom_sf"/>
</dbReference>
<feature type="binding site" evidence="19">
    <location>
        <position position="85"/>
    </location>
    <ligand>
        <name>Cu(2+)</name>
        <dbReference type="ChEBI" id="CHEBI:29036"/>
        <label>1</label>
        <note>catalytic</note>
    </ligand>
</feature>
<evidence type="ECO:0000259" key="26">
    <source>
        <dbReference type="Pfam" id="PF03712"/>
    </source>
</evidence>
<feature type="binding site" evidence="19">
    <location>
        <position position="84"/>
    </location>
    <ligand>
        <name>Cu(2+)</name>
        <dbReference type="ChEBI" id="CHEBI:29036"/>
        <label>1</label>
        <note>catalytic</note>
    </ligand>
</feature>
<comment type="caution">
    <text evidence="27">The sequence shown here is derived from an EMBL/GenBank/DDBJ whole genome shotgun (WGS) entry which is preliminary data.</text>
</comment>
<feature type="binding site" evidence="18">
    <location>
        <position position="607"/>
    </location>
    <ligand>
        <name>a protein</name>
        <dbReference type="ChEBI" id="CHEBI:16541"/>
    </ligand>
    <ligandPart>
        <name>C-terminal Xaa-(2S)-2-hydroxyglycine residue</name>
        <dbReference type="ChEBI" id="CHEBI:142768"/>
    </ligandPart>
</feature>
<evidence type="ECO:0000256" key="11">
    <source>
        <dbReference type="ARBA" id="ARBA00023008"/>
    </source>
</evidence>
<dbReference type="FunFam" id="2.60.120.310:FF:000005">
    <property type="entry name" value="Peptidylglycine alpha-hydroxylating monooxygenase"/>
    <property type="match status" value="1"/>
</dbReference>
<feature type="compositionally biased region" description="Polar residues" evidence="22">
    <location>
        <begin position="818"/>
        <end position="831"/>
    </location>
</feature>
<dbReference type="EMBL" id="RCHS01002222">
    <property type="protein sequence ID" value="RMX48922.1"/>
    <property type="molecule type" value="Genomic_DNA"/>
</dbReference>
<keyword evidence="23" id="KW-0472">Membrane</keyword>
<comment type="similarity">
    <text evidence="5">Belongs to the copper type II ascorbate-dependent monooxygenase family.</text>
</comment>